<reference evidence="3" key="1">
    <citation type="submission" date="2017-02" db="UniProtKB">
        <authorList>
            <consortium name="WormBaseParasite"/>
        </authorList>
    </citation>
    <scope>IDENTIFICATION</scope>
</reference>
<gene>
    <name evidence="1" type="ORF">HPLM_LOCUS15672</name>
</gene>
<dbReference type="EMBL" id="UZAF01019077">
    <property type="protein sequence ID" value="VDO57432.1"/>
    <property type="molecule type" value="Genomic_DNA"/>
</dbReference>
<accession>A0A0N4WVF3</accession>
<sequence length="77" mass="8926">MLAIHGPSLALSSHVELGTSPWKSIRDYKFWISEKLDRVFETSQFPNTFYLIISVLHNSREEKDAGRGHLFGFRFVN</sequence>
<dbReference type="AlphaFoldDB" id="A0A0N4WVF3"/>
<keyword evidence="2" id="KW-1185">Reference proteome</keyword>
<protein>
    <submittedName>
        <fullName evidence="1 3">Uncharacterized protein</fullName>
    </submittedName>
</protein>
<dbReference type="Proteomes" id="UP000268014">
    <property type="component" value="Unassembled WGS sequence"/>
</dbReference>
<proteinExistence type="predicted"/>
<evidence type="ECO:0000313" key="2">
    <source>
        <dbReference type="Proteomes" id="UP000268014"/>
    </source>
</evidence>
<organism evidence="3">
    <name type="scientific">Haemonchus placei</name>
    <name type="common">Barber's pole worm</name>
    <dbReference type="NCBI Taxonomy" id="6290"/>
    <lineage>
        <taxon>Eukaryota</taxon>
        <taxon>Metazoa</taxon>
        <taxon>Ecdysozoa</taxon>
        <taxon>Nematoda</taxon>
        <taxon>Chromadorea</taxon>
        <taxon>Rhabditida</taxon>
        <taxon>Rhabditina</taxon>
        <taxon>Rhabditomorpha</taxon>
        <taxon>Strongyloidea</taxon>
        <taxon>Trichostrongylidae</taxon>
        <taxon>Haemonchus</taxon>
    </lineage>
</organism>
<evidence type="ECO:0000313" key="3">
    <source>
        <dbReference type="WBParaSite" id="HPLM_0001568001-mRNA-1"/>
    </source>
</evidence>
<evidence type="ECO:0000313" key="1">
    <source>
        <dbReference type="EMBL" id="VDO57432.1"/>
    </source>
</evidence>
<dbReference type="WBParaSite" id="HPLM_0001568001-mRNA-1">
    <property type="protein sequence ID" value="HPLM_0001568001-mRNA-1"/>
    <property type="gene ID" value="HPLM_0001568001"/>
</dbReference>
<reference evidence="1 2" key="2">
    <citation type="submission" date="2018-11" db="EMBL/GenBank/DDBJ databases">
        <authorList>
            <consortium name="Pathogen Informatics"/>
        </authorList>
    </citation>
    <scope>NUCLEOTIDE SEQUENCE [LARGE SCALE GENOMIC DNA]</scope>
    <source>
        <strain evidence="1 2">MHpl1</strain>
    </source>
</reference>
<name>A0A0N4WVF3_HAEPC</name>